<dbReference type="AlphaFoldDB" id="A0A090DN16"/>
<dbReference type="Proteomes" id="UP000045285">
    <property type="component" value="Unassembled WGS sequence"/>
</dbReference>
<evidence type="ECO:0008006" key="3">
    <source>
        <dbReference type="Google" id="ProtNLM"/>
    </source>
</evidence>
<accession>A0A090DN16</accession>
<reference evidence="2" key="1">
    <citation type="submission" date="2014-08" db="EMBL/GenBank/DDBJ databases">
        <authorList>
            <person name="Moulin L."/>
        </authorList>
    </citation>
    <scope>NUCLEOTIDE SEQUENCE [LARGE SCALE GENOMIC DNA]</scope>
</reference>
<organism evidence="1 2">
    <name type="scientific">Mesorhizobium plurifarium</name>
    <dbReference type="NCBI Taxonomy" id="69974"/>
    <lineage>
        <taxon>Bacteria</taxon>
        <taxon>Pseudomonadati</taxon>
        <taxon>Pseudomonadota</taxon>
        <taxon>Alphaproteobacteria</taxon>
        <taxon>Hyphomicrobiales</taxon>
        <taxon>Phyllobacteriaceae</taxon>
        <taxon>Mesorhizobium</taxon>
    </lineage>
</organism>
<dbReference type="EMBL" id="CCMZ01000009">
    <property type="protein sequence ID" value="CDX15167.1"/>
    <property type="molecule type" value="Genomic_DNA"/>
</dbReference>
<keyword evidence="2" id="KW-1185">Reference proteome</keyword>
<sequence>MTPDEDLEYEKHITFYRSMGLLSGQNEQDTHFYFEAQENHALSVIDALGDLQIEIVSIGQKLEMGDAYYHLVFGAGRRSRMIWGAVRQLHGLIPPNRTEPLLHDDAFEAARALNDIYIHARGILDNYAWALIFLFGEGVTAKLHQNDASLFGRKFLSLEILSDFHKITTKYAAWNRELKERRDPVAHRIPLSVPPAMFDEDDQSRYREITDLYNAAQRQFFESIQNRLPQSEIESASAEVEAINDLLQRIGKFVPLIIHDPNDGGVRIYPTVPQDIGMLVKLVRALNRRINERLAA</sequence>
<protein>
    <recommendedName>
        <fullName evidence="3">Cthe-2314-like HEPN domain-containing protein</fullName>
    </recommendedName>
</protein>
<name>A0A090DN16_MESPL</name>
<evidence type="ECO:0000313" key="1">
    <source>
        <dbReference type="EMBL" id="CDX15167.1"/>
    </source>
</evidence>
<proteinExistence type="predicted"/>
<gene>
    <name evidence="1" type="ORF">MPL3356_170119</name>
</gene>
<evidence type="ECO:0000313" key="2">
    <source>
        <dbReference type="Proteomes" id="UP000045285"/>
    </source>
</evidence>